<dbReference type="CDD" id="cd07035">
    <property type="entry name" value="TPP_PYR_POX_like"/>
    <property type="match status" value="1"/>
</dbReference>
<dbReference type="GO" id="GO:0001561">
    <property type="term" value="P:fatty acid alpha-oxidation"/>
    <property type="evidence" value="ECO:0007669"/>
    <property type="project" value="TreeGrafter"/>
</dbReference>
<comment type="similarity">
    <text evidence="2 10">Belongs to the TPP enzyme family.</text>
</comment>
<dbReference type="EMBL" id="GL883010">
    <property type="protein sequence ID" value="EGG20809.1"/>
    <property type="molecule type" value="Genomic_DNA"/>
</dbReference>
<evidence type="ECO:0000256" key="4">
    <source>
        <dbReference type="ARBA" id="ARBA00022842"/>
    </source>
</evidence>
<dbReference type="GO" id="GO:0106359">
    <property type="term" value="F:2-hydroxyacyl-CoA lyase activity"/>
    <property type="evidence" value="ECO:0007669"/>
    <property type="project" value="UniProtKB-EC"/>
</dbReference>
<organism evidence="14 15">
    <name type="scientific">Cavenderia fasciculata</name>
    <name type="common">Slime mold</name>
    <name type="synonym">Dictyostelium fasciculatum</name>
    <dbReference type="NCBI Taxonomy" id="261658"/>
    <lineage>
        <taxon>Eukaryota</taxon>
        <taxon>Amoebozoa</taxon>
        <taxon>Evosea</taxon>
        <taxon>Eumycetozoa</taxon>
        <taxon>Dictyostelia</taxon>
        <taxon>Acytosteliales</taxon>
        <taxon>Cavenderiaceae</taxon>
        <taxon>Cavenderia</taxon>
    </lineage>
</organism>
<dbReference type="PANTHER" id="PTHR43710">
    <property type="entry name" value="2-HYDROXYACYL-COA LYASE"/>
    <property type="match status" value="1"/>
</dbReference>
<sequence length="576" mass="62947">MENIKIISKIIKNSGIEQTFGVVGVPITNVVYQMQKDGLPFYGFRNEQAASYAASIVGYLTRKPALCFTVSGPGLIHALPGAINAQANSFPLVVMSSSPNPADLNKGSFQECPQFAAAVPCFKTCYYPPTIEQFATYFIRAVRESVSGRPGPVYIQVPSVLMQGTAQINDANKSLIENIDTYGIIEYDEIPRPVPQRGQIEEALQMLISRAKRPLIIGGKGAAYSGAEKELRRLVDATKIPFLPSPMGKGIVSDEDEYSVASARSVALKRADYILVLGARLNWMFGYGVNGFASDVKFIVVDIFAEHQSHIPANSLFLLGDIRATLEEMNSVCETAFKAAVHNGSGQDRQSWMKELTDKAGANASSLKKQMEEPQQDGQQLTYHQVYNVLARHIPKNAPFVNEGANTMDIGRVCIQHTDPRCRLDCGSLSTMGVGVGYAIAASAVYNNKRTVYAVQGDSAFGFSGMEIEVAVRYRQPILFIIINNNGIYEGLDTIQDHSPTAIPPTALTPKIRYDVMMQSFGGQGHSVSTTDQLQDILSKLPRNKQTNEIQLEDPVLINVFIKPSSVLPKILNAAH</sequence>
<evidence type="ECO:0000256" key="1">
    <source>
        <dbReference type="ARBA" id="ARBA00001964"/>
    </source>
</evidence>
<comment type="catalytic activity">
    <reaction evidence="8">
        <text>an (R)-2-hydroxy-long-chain-fatty acyl-CoA = a long-chain fatty aldehyde + formyl-CoA</text>
        <dbReference type="Rhea" id="RHEA:67444"/>
        <dbReference type="ChEBI" id="CHEBI:17176"/>
        <dbReference type="ChEBI" id="CHEBI:57376"/>
        <dbReference type="ChEBI" id="CHEBI:170012"/>
        <dbReference type="EC" id="4.1.2.63"/>
    </reaction>
    <physiologicalReaction direction="left-to-right" evidence="8">
        <dbReference type="Rhea" id="RHEA:67445"/>
    </physiologicalReaction>
</comment>
<dbReference type="Gene3D" id="3.40.50.970">
    <property type="match status" value="2"/>
</dbReference>
<dbReference type="RefSeq" id="XP_004358659.1">
    <property type="nucleotide sequence ID" value="XM_004358602.1"/>
</dbReference>
<evidence type="ECO:0000256" key="9">
    <source>
        <dbReference type="ARBA" id="ARBA00044518"/>
    </source>
</evidence>
<dbReference type="SUPFAM" id="SSF52518">
    <property type="entry name" value="Thiamin diphosphate-binding fold (THDP-binding)"/>
    <property type="match status" value="2"/>
</dbReference>
<gene>
    <name evidence="14" type="ORF">DFA_00674</name>
</gene>
<dbReference type="GO" id="GO:0005777">
    <property type="term" value="C:peroxisome"/>
    <property type="evidence" value="ECO:0007669"/>
    <property type="project" value="TreeGrafter"/>
</dbReference>
<evidence type="ECO:0000256" key="6">
    <source>
        <dbReference type="ARBA" id="ARBA00023239"/>
    </source>
</evidence>
<dbReference type="AlphaFoldDB" id="F4PT73"/>
<dbReference type="Pfam" id="PF00205">
    <property type="entry name" value="TPP_enzyme_M"/>
    <property type="match status" value="1"/>
</dbReference>
<keyword evidence="3" id="KW-0479">Metal-binding</keyword>
<evidence type="ECO:0000313" key="14">
    <source>
        <dbReference type="EMBL" id="EGG20809.1"/>
    </source>
</evidence>
<dbReference type="STRING" id="1054147.F4PT73"/>
<dbReference type="OrthoDB" id="10006023at2759"/>
<dbReference type="InterPro" id="IPR012000">
    <property type="entry name" value="Thiamin_PyroP_enz_cen_dom"/>
</dbReference>
<keyword evidence="15" id="KW-1185">Reference proteome</keyword>
<dbReference type="InterPro" id="IPR029035">
    <property type="entry name" value="DHS-like_NAD/FAD-binding_dom"/>
</dbReference>
<evidence type="ECO:0000256" key="8">
    <source>
        <dbReference type="ARBA" id="ARBA00044454"/>
    </source>
</evidence>
<protein>
    <recommendedName>
        <fullName evidence="9">2-hydroxyacyl-CoA lyase</fullName>
        <ecNumber evidence="9">4.1.2.63</ecNumber>
    </recommendedName>
</protein>
<evidence type="ECO:0000259" key="12">
    <source>
        <dbReference type="Pfam" id="PF02775"/>
    </source>
</evidence>
<dbReference type="EC" id="4.1.2.63" evidence="9"/>
<accession>F4PT73</accession>
<keyword evidence="6" id="KW-0456">Lyase</keyword>
<dbReference type="GeneID" id="14873736"/>
<evidence type="ECO:0000256" key="3">
    <source>
        <dbReference type="ARBA" id="ARBA00022723"/>
    </source>
</evidence>
<evidence type="ECO:0000256" key="5">
    <source>
        <dbReference type="ARBA" id="ARBA00023052"/>
    </source>
</evidence>
<feature type="domain" description="Thiamine pyrophosphate enzyme central" evidence="11">
    <location>
        <begin position="204"/>
        <end position="328"/>
    </location>
</feature>
<dbReference type="SUPFAM" id="SSF52467">
    <property type="entry name" value="DHS-like NAD/FAD-binding domain"/>
    <property type="match status" value="1"/>
</dbReference>
<dbReference type="Pfam" id="PF02776">
    <property type="entry name" value="TPP_enzyme_N"/>
    <property type="match status" value="1"/>
</dbReference>
<dbReference type="GO" id="GO:0000287">
    <property type="term" value="F:magnesium ion binding"/>
    <property type="evidence" value="ECO:0007669"/>
    <property type="project" value="InterPro"/>
</dbReference>
<dbReference type="PANTHER" id="PTHR43710:SF2">
    <property type="entry name" value="2-HYDROXYACYL-COA LYASE 1"/>
    <property type="match status" value="1"/>
</dbReference>
<evidence type="ECO:0000256" key="7">
    <source>
        <dbReference type="ARBA" id="ARBA00044451"/>
    </source>
</evidence>
<dbReference type="Proteomes" id="UP000007797">
    <property type="component" value="Unassembled WGS sequence"/>
</dbReference>
<dbReference type="KEGG" id="dfa:DFA_00674"/>
<evidence type="ECO:0000256" key="2">
    <source>
        <dbReference type="ARBA" id="ARBA00007812"/>
    </source>
</evidence>
<reference evidence="15" key="1">
    <citation type="journal article" date="2011" name="Genome Res.">
        <title>Phylogeny-wide analysis of social amoeba genomes highlights ancient origins for complex intercellular communication.</title>
        <authorList>
            <person name="Heidel A.J."/>
            <person name="Lawal H.M."/>
            <person name="Felder M."/>
            <person name="Schilde C."/>
            <person name="Helps N.R."/>
            <person name="Tunggal B."/>
            <person name="Rivero F."/>
            <person name="John U."/>
            <person name="Schleicher M."/>
            <person name="Eichinger L."/>
            <person name="Platzer M."/>
            <person name="Noegel A.A."/>
            <person name="Schaap P."/>
            <person name="Gloeckner G."/>
        </authorList>
    </citation>
    <scope>NUCLEOTIDE SEQUENCE [LARGE SCALE GENOMIC DNA]</scope>
    <source>
        <strain evidence="15">SH3</strain>
    </source>
</reference>
<evidence type="ECO:0000259" key="11">
    <source>
        <dbReference type="Pfam" id="PF00205"/>
    </source>
</evidence>
<name>F4PT73_CACFS</name>
<dbReference type="CDD" id="cd02004">
    <property type="entry name" value="TPP_BZL_OCoD_HPCL"/>
    <property type="match status" value="1"/>
</dbReference>
<feature type="domain" description="Thiamine pyrophosphate enzyme TPP-binding" evidence="12">
    <location>
        <begin position="406"/>
        <end position="542"/>
    </location>
</feature>
<feature type="domain" description="Thiamine pyrophosphate enzyme N-terminal TPP-binding" evidence="13">
    <location>
        <begin position="5"/>
        <end position="115"/>
    </location>
</feature>
<evidence type="ECO:0000256" key="10">
    <source>
        <dbReference type="RuleBase" id="RU362132"/>
    </source>
</evidence>
<proteinExistence type="inferred from homology"/>
<comment type="catalytic activity">
    <reaction evidence="7">
        <text>a 2-hydroxy-3-methyl fatty acyl-CoA = a 2-methyl-branched fatty aldehyde + formyl-CoA</text>
        <dbReference type="Rhea" id="RHEA:25375"/>
        <dbReference type="ChEBI" id="CHEBI:49188"/>
        <dbReference type="ChEBI" id="CHEBI:57376"/>
        <dbReference type="ChEBI" id="CHEBI:58783"/>
        <dbReference type="EC" id="4.1.2.63"/>
    </reaction>
    <physiologicalReaction direction="left-to-right" evidence="7">
        <dbReference type="Rhea" id="RHEA:25376"/>
    </physiologicalReaction>
</comment>
<keyword evidence="5 10" id="KW-0786">Thiamine pyrophosphate</keyword>
<dbReference type="OMA" id="QETDMIG"/>
<dbReference type="Pfam" id="PF02775">
    <property type="entry name" value="TPP_enzyme_C"/>
    <property type="match status" value="1"/>
</dbReference>
<evidence type="ECO:0000259" key="13">
    <source>
        <dbReference type="Pfam" id="PF02776"/>
    </source>
</evidence>
<dbReference type="InterPro" id="IPR029061">
    <property type="entry name" value="THDP-binding"/>
</dbReference>
<dbReference type="GO" id="GO:0030976">
    <property type="term" value="F:thiamine pyrophosphate binding"/>
    <property type="evidence" value="ECO:0007669"/>
    <property type="project" value="InterPro"/>
</dbReference>
<dbReference type="InterPro" id="IPR011766">
    <property type="entry name" value="TPP_enzyme_TPP-bd"/>
</dbReference>
<evidence type="ECO:0000313" key="15">
    <source>
        <dbReference type="Proteomes" id="UP000007797"/>
    </source>
</evidence>
<dbReference type="InterPro" id="IPR012001">
    <property type="entry name" value="Thiamin_PyroP_enz_TPP-bd_dom"/>
</dbReference>
<comment type="cofactor">
    <cofactor evidence="1">
        <name>thiamine diphosphate</name>
        <dbReference type="ChEBI" id="CHEBI:58937"/>
    </cofactor>
</comment>
<dbReference type="Gene3D" id="3.40.50.1220">
    <property type="entry name" value="TPP-binding domain"/>
    <property type="match status" value="1"/>
</dbReference>
<dbReference type="InterPro" id="IPR045025">
    <property type="entry name" value="HACL1-like"/>
</dbReference>
<keyword evidence="4" id="KW-0460">Magnesium</keyword>